<dbReference type="AlphaFoldDB" id="A0A6J4V250"/>
<dbReference type="EMBL" id="CADCWF010000217">
    <property type="protein sequence ID" value="CAA9567277.1"/>
    <property type="molecule type" value="Genomic_DNA"/>
</dbReference>
<evidence type="ECO:0000313" key="2">
    <source>
        <dbReference type="EMBL" id="CAA9567277.1"/>
    </source>
</evidence>
<proteinExistence type="predicted"/>
<feature type="region of interest" description="Disordered" evidence="1">
    <location>
        <begin position="1"/>
        <end position="27"/>
    </location>
</feature>
<name>A0A6J4V250_9BACT</name>
<protein>
    <submittedName>
        <fullName evidence="2">Uncharacterized protein</fullName>
    </submittedName>
</protein>
<gene>
    <name evidence="2" type="ORF">AVDCRST_MAG59-3145</name>
</gene>
<reference evidence="2" key="1">
    <citation type="submission" date="2020-02" db="EMBL/GenBank/DDBJ databases">
        <authorList>
            <person name="Meier V. D."/>
        </authorList>
    </citation>
    <scope>NUCLEOTIDE SEQUENCE</scope>
    <source>
        <strain evidence="2">AVDCRST_MAG59</strain>
    </source>
</reference>
<sequence>MTGIEAEMSMGTNRAETAGGLPETPHDVALDRSRVDALLERVRGGDTVDLLEETLAAIDWDRFAGSSGTPLTPLERAELVAYYRAKWADVGPLYLAELLSTEFMTEQRARGDIVFSPRLLELGRSDPELWSEIRQFFRRKEAVTGLLLLAQRPDPGVAPG</sequence>
<evidence type="ECO:0000256" key="1">
    <source>
        <dbReference type="SAM" id="MobiDB-lite"/>
    </source>
</evidence>
<organism evidence="2">
    <name type="scientific">uncultured Thermomicrobiales bacterium</name>
    <dbReference type="NCBI Taxonomy" id="1645740"/>
    <lineage>
        <taxon>Bacteria</taxon>
        <taxon>Pseudomonadati</taxon>
        <taxon>Thermomicrobiota</taxon>
        <taxon>Thermomicrobia</taxon>
        <taxon>Thermomicrobiales</taxon>
        <taxon>environmental samples</taxon>
    </lineage>
</organism>
<accession>A0A6J4V250</accession>